<organism evidence="1 2">
    <name type="scientific">Persea americana</name>
    <name type="common">Avocado</name>
    <dbReference type="NCBI Taxonomy" id="3435"/>
    <lineage>
        <taxon>Eukaryota</taxon>
        <taxon>Viridiplantae</taxon>
        <taxon>Streptophyta</taxon>
        <taxon>Embryophyta</taxon>
        <taxon>Tracheophyta</taxon>
        <taxon>Spermatophyta</taxon>
        <taxon>Magnoliopsida</taxon>
        <taxon>Magnoliidae</taxon>
        <taxon>Laurales</taxon>
        <taxon>Lauraceae</taxon>
        <taxon>Persea</taxon>
    </lineage>
</organism>
<accession>A0ACC2MFP5</accession>
<proteinExistence type="predicted"/>
<comment type="caution">
    <text evidence="1">The sequence shown here is derived from an EMBL/GenBank/DDBJ whole genome shotgun (WGS) entry which is preliminary data.</text>
</comment>
<evidence type="ECO:0000313" key="1">
    <source>
        <dbReference type="EMBL" id="KAJ8644591.1"/>
    </source>
</evidence>
<protein>
    <submittedName>
        <fullName evidence="1">Uncharacterized protein</fullName>
    </submittedName>
</protein>
<keyword evidence="2" id="KW-1185">Reference proteome</keyword>
<reference evidence="1 2" key="1">
    <citation type="journal article" date="2022" name="Hortic Res">
        <title>A haplotype resolved chromosomal level avocado genome allows analysis of novel avocado genes.</title>
        <authorList>
            <person name="Nath O."/>
            <person name="Fletcher S.J."/>
            <person name="Hayward A."/>
            <person name="Shaw L.M."/>
            <person name="Masouleh A.K."/>
            <person name="Furtado A."/>
            <person name="Henry R.J."/>
            <person name="Mitter N."/>
        </authorList>
    </citation>
    <scope>NUCLEOTIDE SEQUENCE [LARGE SCALE GENOMIC DNA]</scope>
    <source>
        <strain evidence="2">cv. Hass</strain>
    </source>
</reference>
<dbReference type="EMBL" id="CM056810">
    <property type="protein sequence ID" value="KAJ8644591.1"/>
    <property type="molecule type" value="Genomic_DNA"/>
</dbReference>
<dbReference type="Proteomes" id="UP001234297">
    <property type="component" value="Chromosome 2"/>
</dbReference>
<evidence type="ECO:0000313" key="2">
    <source>
        <dbReference type="Proteomes" id="UP001234297"/>
    </source>
</evidence>
<gene>
    <name evidence="1" type="ORF">MRB53_006339</name>
</gene>
<sequence>MKAMETLQDLIEEAKVRTLWWAICIFGIAYFLSHKKMRYNRNAEAITPDKEAPDQVHMLIKDVIGEISGRIKQINLVDLLTRDMVDLIGDHLDIYKRNQSSIGVDVMGTLSSEERDERLRYHLIASKELHPALFSSECPSEAYGRGLGCCLKTKRG</sequence>
<name>A0ACC2MFP5_PERAE</name>